<feature type="region of interest" description="Disordered" evidence="1">
    <location>
        <begin position="122"/>
        <end position="199"/>
    </location>
</feature>
<reference evidence="4 5" key="1">
    <citation type="submission" date="2016-10" db="EMBL/GenBank/DDBJ databases">
        <authorList>
            <person name="de Groot N.N."/>
        </authorList>
    </citation>
    <scope>NUCLEOTIDE SEQUENCE [LARGE SCALE GENOMIC DNA]</scope>
    <source>
        <strain evidence="4 5">DSM 44637</strain>
    </source>
</reference>
<evidence type="ECO:0000313" key="6">
    <source>
        <dbReference type="Proteomes" id="UP000470404"/>
    </source>
</evidence>
<evidence type="ECO:0000256" key="1">
    <source>
        <dbReference type="SAM" id="MobiDB-lite"/>
    </source>
</evidence>
<reference evidence="3 6" key="2">
    <citation type="submission" date="2020-01" db="EMBL/GenBank/DDBJ databases">
        <title>Insect and environment-associated Actinomycetes.</title>
        <authorList>
            <person name="Currrie C."/>
            <person name="Chevrette M."/>
            <person name="Carlson C."/>
            <person name="Stubbendieck R."/>
            <person name="Wendt-Pienkowski E."/>
        </authorList>
    </citation>
    <scope>NUCLEOTIDE SEQUENCE [LARGE SCALE GENOMIC DNA]</scope>
    <source>
        <strain evidence="3 6">SID8386</strain>
    </source>
</reference>
<accession>A0A1I5Y624</accession>
<evidence type="ECO:0000256" key="2">
    <source>
        <dbReference type="SAM" id="Phobius"/>
    </source>
</evidence>
<proteinExistence type="predicted"/>
<dbReference type="Proteomes" id="UP000199137">
    <property type="component" value="Unassembled WGS sequence"/>
</dbReference>
<evidence type="ECO:0000313" key="4">
    <source>
        <dbReference type="EMBL" id="SFQ39639.1"/>
    </source>
</evidence>
<feature type="compositionally biased region" description="Low complexity" evidence="1">
    <location>
        <begin position="134"/>
        <end position="149"/>
    </location>
</feature>
<dbReference type="EMBL" id="FOWC01000011">
    <property type="protein sequence ID" value="SFQ39639.1"/>
    <property type="molecule type" value="Genomic_DNA"/>
</dbReference>
<keyword evidence="2" id="KW-1133">Transmembrane helix</keyword>
<name>A0A1I5Y624_9PSEU</name>
<dbReference type="RefSeq" id="WP_067588095.1">
    <property type="nucleotide sequence ID" value="NZ_FOWC01000011.1"/>
</dbReference>
<feature type="transmembrane region" description="Helical" evidence="2">
    <location>
        <begin position="75"/>
        <end position="96"/>
    </location>
</feature>
<feature type="compositionally biased region" description="Low complexity" evidence="1">
    <location>
        <begin position="162"/>
        <end position="185"/>
    </location>
</feature>
<organism evidence="4 5">
    <name type="scientific">Amycolatopsis rubida</name>
    <dbReference type="NCBI Taxonomy" id="112413"/>
    <lineage>
        <taxon>Bacteria</taxon>
        <taxon>Bacillati</taxon>
        <taxon>Actinomycetota</taxon>
        <taxon>Actinomycetes</taxon>
        <taxon>Pseudonocardiales</taxon>
        <taxon>Pseudonocardiaceae</taxon>
        <taxon>Amycolatopsis</taxon>
    </lineage>
</organism>
<keyword evidence="2" id="KW-0812">Transmembrane</keyword>
<protein>
    <submittedName>
        <fullName evidence="4">Uncharacterized protein</fullName>
    </submittedName>
</protein>
<keyword evidence="2" id="KW-0472">Membrane</keyword>
<dbReference type="AlphaFoldDB" id="A0A1I5Y624"/>
<dbReference type="Proteomes" id="UP000470404">
    <property type="component" value="Unassembled WGS sequence"/>
</dbReference>
<evidence type="ECO:0000313" key="5">
    <source>
        <dbReference type="Proteomes" id="UP000199137"/>
    </source>
</evidence>
<gene>
    <name evidence="3" type="ORF">G3I59_00405</name>
    <name evidence="4" type="ORF">SAMN05421854_111240</name>
</gene>
<dbReference type="OrthoDB" id="3609074at2"/>
<dbReference type="STRING" id="112413.SAMN05421854_111240"/>
<keyword evidence="6" id="KW-1185">Reference proteome</keyword>
<dbReference type="EMBL" id="JAAGNC010000001">
    <property type="protein sequence ID" value="NEC54104.1"/>
    <property type="molecule type" value="Genomic_DNA"/>
</dbReference>
<sequence length="299" mass="31227">MLERQRTRREPDAVRVEDVIPPELLEDVAEADREYLEQVFREPQKYLPPRTRRPVVRAEDPVEEPESKLARRAKLAGLVGAGALVAGAVVTASLLSGGPRPAVPAAGGAAMPAGFSGAAALGGQAVPQQRKVHSSGGTTSGQSESTTQSKHTDSAATTPSNSGATTPETTSGTSSSASSSTPASAESRKKSATSSAAAPDPVKLEAVRKFYTSIDHHPENALSLLTPNVARGETGDLVRAWSGADSIDVQELHVQDDGSVFAVALVRQADGTLLRVTQLFDVVEQDVISQARVLSAVYS</sequence>
<evidence type="ECO:0000313" key="3">
    <source>
        <dbReference type="EMBL" id="NEC54104.1"/>
    </source>
</evidence>